<feature type="coiled-coil region" evidence="1">
    <location>
        <begin position="183"/>
        <end position="217"/>
    </location>
</feature>
<gene>
    <name evidence="2" type="ORF">S03H2_19520</name>
</gene>
<comment type="caution">
    <text evidence="2">The sequence shown here is derived from an EMBL/GenBank/DDBJ whole genome shotgun (WGS) entry which is preliminary data.</text>
</comment>
<sequence>AAILSSHIRKYSELFEKEKRIREIEAKKDEEKKTYEEFQKIQKKEIDVEKIKEIESKKSKKLEEQNFQKEITGIVDKAEKLAREYEIAKRSALKEGKDLGEVPYFEIIEIYTKLRNKVLTRGWTDQALIYAKQIKIYQEKLESDKKLRKIEFEKVQKQKEFEESLKVKAGGLTVDRLKNLEILSKQEQDEEKLEREIDDLVDKAEKLAREYDLAIKRGQFEKECPYLIIAELYKKIKEKVYARGWKDEADIYGNQINNYRKKYERDKRLRELEAKKVEKQKDFEDSLKITKEVKKLKLQEIQAIDSKD</sequence>
<feature type="non-terminal residue" evidence="2">
    <location>
        <position position="308"/>
    </location>
</feature>
<name>X1FLI8_9ZZZZ</name>
<proteinExistence type="predicted"/>
<dbReference type="AlphaFoldDB" id="X1FLI8"/>
<accession>X1FLI8</accession>
<reference evidence="2" key="1">
    <citation type="journal article" date="2014" name="Front. Microbiol.">
        <title>High frequency of phylogenetically diverse reductive dehalogenase-homologous genes in deep subseafloor sedimentary metagenomes.</title>
        <authorList>
            <person name="Kawai M."/>
            <person name="Futagami T."/>
            <person name="Toyoda A."/>
            <person name="Takaki Y."/>
            <person name="Nishi S."/>
            <person name="Hori S."/>
            <person name="Arai W."/>
            <person name="Tsubouchi T."/>
            <person name="Morono Y."/>
            <person name="Uchiyama I."/>
            <person name="Ito T."/>
            <person name="Fujiyama A."/>
            <person name="Inagaki F."/>
            <person name="Takami H."/>
        </authorList>
    </citation>
    <scope>NUCLEOTIDE SEQUENCE</scope>
    <source>
        <strain evidence="2">Expedition CK06-06</strain>
    </source>
</reference>
<evidence type="ECO:0000256" key="1">
    <source>
        <dbReference type="SAM" id="Coils"/>
    </source>
</evidence>
<feature type="non-terminal residue" evidence="2">
    <location>
        <position position="1"/>
    </location>
</feature>
<evidence type="ECO:0000313" key="2">
    <source>
        <dbReference type="EMBL" id="GAH45832.1"/>
    </source>
</evidence>
<feature type="coiled-coil region" evidence="1">
    <location>
        <begin position="14"/>
        <end position="41"/>
    </location>
</feature>
<keyword evidence="1" id="KW-0175">Coiled coil</keyword>
<dbReference type="EMBL" id="BARU01010199">
    <property type="protein sequence ID" value="GAH45832.1"/>
    <property type="molecule type" value="Genomic_DNA"/>
</dbReference>
<protein>
    <submittedName>
        <fullName evidence="2">Uncharacterized protein</fullName>
    </submittedName>
</protein>
<organism evidence="2">
    <name type="scientific">marine sediment metagenome</name>
    <dbReference type="NCBI Taxonomy" id="412755"/>
    <lineage>
        <taxon>unclassified sequences</taxon>
        <taxon>metagenomes</taxon>
        <taxon>ecological metagenomes</taxon>
    </lineage>
</organism>